<dbReference type="GO" id="GO:0097361">
    <property type="term" value="C:cytosolic [4Fe-4S] assembly targeting complex"/>
    <property type="evidence" value="ECO:0007669"/>
    <property type="project" value="UniProtKB-UniRule"/>
</dbReference>
<dbReference type="EMBL" id="JAIWYP010000014">
    <property type="protein sequence ID" value="KAH3708527.1"/>
    <property type="molecule type" value="Genomic_DNA"/>
</dbReference>
<organism evidence="8 9">
    <name type="scientific">Dreissena polymorpha</name>
    <name type="common">Zebra mussel</name>
    <name type="synonym">Mytilus polymorpha</name>
    <dbReference type="NCBI Taxonomy" id="45954"/>
    <lineage>
        <taxon>Eukaryota</taxon>
        <taxon>Metazoa</taxon>
        <taxon>Spiralia</taxon>
        <taxon>Lophotrochozoa</taxon>
        <taxon>Mollusca</taxon>
        <taxon>Bivalvia</taxon>
        <taxon>Autobranchia</taxon>
        <taxon>Heteroconchia</taxon>
        <taxon>Euheterodonta</taxon>
        <taxon>Imparidentia</taxon>
        <taxon>Neoheterodontei</taxon>
        <taxon>Myida</taxon>
        <taxon>Dreissenoidea</taxon>
        <taxon>Dreissenidae</taxon>
        <taxon>Dreissena</taxon>
    </lineage>
</organism>
<gene>
    <name evidence="8" type="ORF">DPMN_067980</name>
</gene>
<reference evidence="8" key="1">
    <citation type="journal article" date="2019" name="bioRxiv">
        <title>The Genome of the Zebra Mussel, Dreissena polymorpha: A Resource for Invasive Species Research.</title>
        <authorList>
            <person name="McCartney M.A."/>
            <person name="Auch B."/>
            <person name="Kono T."/>
            <person name="Mallez S."/>
            <person name="Zhang Y."/>
            <person name="Obille A."/>
            <person name="Becker A."/>
            <person name="Abrahante J.E."/>
            <person name="Garbe J."/>
            <person name="Badalamenti J.P."/>
            <person name="Herman A."/>
            <person name="Mangelson H."/>
            <person name="Liachko I."/>
            <person name="Sullivan S."/>
            <person name="Sone E.D."/>
            <person name="Koren S."/>
            <person name="Silverstein K.A.T."/>
            <person name="Beckman K.B."/>
            <person name="Gohl D.M."/>
        </authorList>
    </citation>
    <scope>NUCLEOTIDE SEQUENCE</scope>
    <source>
        <strain evidence="8">Duluth1</strain>
        <tissue evidence="8">Whole animal</tissue>
    </source>
</reference>
<dbReference type="AlphaFoldDB" id="A0A9D4BTY6"/>
<dbReference type="Proteomes" id="UP000828390">
    <property type="component" value="Unassembled WGS sequence"/>
</dbReference>
<keyword evidence="5" id="KW-0227">DNA damage</keyword>
<accession>A0A9D4BTY6</accession>
<evidence type="ECO:0000313" key="9">
    <source>
        <dbReference type="Proteomes" id="UP000828390"/>
    </source>
</evidence>
<feature type="domain" description="MMS19 C-terminal" evidence="6">
    <location>
        <begin position="598"/>
        <end position="934"/>
    </location>
</feature>
<evidence type="ECO:0000259" key="7">
    <source>
        <dbReference type="Pfam" id="PF14500"/>
    </source>
</evidence>
<proteinExistence type="inferred from homology"/>
<dbReference type="InterPro" id="IPR016024">
    <property type="entry name" value="ARM-type_fold"/>
</dbReference>
<dbReference type="Pfam" id="PF12460">
    <property type="entry name" value="MMS19_C"/>
    <property type="match status" value="1"/>
</dbReference>
<evidence type="ECO:0000259" key="6">
    <source>
        <dbReference type="Pfam" id="PF12460"/>
    </source>
</evidence>
<keyword evidence="4 5" id="KW-0539">Nucleus</keyword>
<evidence type="ECO:0000256" key="4">
    <source>
        <dbReference type="ARBA" id="ARBA00023242"/>
    </source>
</evidence>
<keyword evidence="5" id="KW-0206">Cytoskeleton</keyword>
<dbReference type="GO" id="GO:0016226">
    <property type="term" value="P:iron-sulfur cluster assembly"/>
    <property type="evidence" value="ECO:0007669"/>
    <property type="project" value="UniProtKB-UniRule"/>
</dbReference>
<dbReference type="GO" id="GO:0005819">
    <property type="term" value="C:spindle"/>
    <property type="evidence" value="ECO:0007669"/>
    <property type="project" value="UniProtKB-SubCell"/>
</dbReference>
<comment type="caution">
    <text evidence="8">The sequence shown here is derived from an EMBL/GenBank/DDBJ whole genome shotgun (WGS) entry which is preliminary data.</text>
</comment>
<dbReference type="PANTHER" id="PTHR12891:SF0">
    <property type="entry name" value="MMS19 NUCLEOTIDE EXCISION REPAIR PROTEIN HOMOLOG"/>
    <property type="match status" value="1"/>
</dbReference>
<keyword evidence="9" id="KW-1185">Reference proteome</keyword>
<name>A0A9D4BTY6_DREPO</name>
<dbReference type="Pfam" id="PF14500">
    <property type="entry name" value="MMS19_N"/>
    <property type="match status" value="1"/>
</dbReference>
<dbReference type="InterPro" id="IPR039920">
    <property type="entry name" value="MMS19"/>
</dbReference>
<dbReference type="InterPro" id="IPR029240">
    <property type="entry name" value="MMS19_N"/>
</dbReference>
<sequence>MAASMASYVENFISGFDDSAAKLIAKHLAAKDVSWTEIIEDLGQYLTSPTTSTRARATRLIADILHYIPNDLLTEKEVNLLITYICEKLKDHHSLQPPALYGLLALCKAPHLSSEDLSMVCHQIFTEVNCQSLAQGDRRIVFNLFYALLTTRLKDVQKLGGDFIIGFIQMMDSEKDPRNLVISFACAQIIIRNIPLGAFKEEMFEVVSCYFPIDFSPSQTDPSGIKKEDLILGLRACLAASPLFAEYCLPLLMEKLTSELKSAKIDALETLAACAKTYGANNLYEFQSAFFSSIKKEVFLSGDPAVETAALSALTSLVTAIATGVTTSNKRHSLEGFVDEILQECKNHLLQPELMLMLSTGRLLQSVAMATSQSCDQVVRAVMPLLVDTFNKQTQSTPKHNVVLVVNGFIGVTQCFTYSDNNPNPILTYKAQLVDMYKKSLGEDTSSIQVLGLRGLDKLLVLGAQQCECTDVLRNVMCTNPSLAENTVYPTLFKLLHNENMEVPGQECLDRPGVLEVIAGITKGSHCLQLATKEIYKLLNNETFHSLYPSVTKCLARLSSSCSSDPACLGSLTGGVKVIHNLVVSRCRVEAWYRVLSDVEVLSNLAEFIRHQAAHWDHSVSSEMQSLFMESFFRNVSSNDNQDDDLDVFKGQPHNFCPLKASCDTVFVSLLTPVLASGTKQCDHVHFPELTARLAGFMLEPLDPAPHLTVCKCLAAIINKEPLGKTLDELLTSIKDKLTSVLELQGQGHHVSALSWVTKALVLRGHSFVKDFVNMMFNLLGSSDLGHSAAAGFCTLLTDQSDVLTSEMHANIRIMYRQRFFVEYLSSIVSGYQASGPETKQNWLLALSYLMQGLDKHVLIPELNKIYPLLVQSLLQDDLDLQLVTMETLSDLICSAPEVISKQIDSLIPKLLKMTTYKPSMKVRISALKCLAGLCSLPIPVLVPYKAQVVRALVPVLGDRKRLVRAQAVTARQEWIMFDAEDK</sequence>
<dbReference type="GO" id="GO:0051604">
    <property type="term" value="P:protein maturation"/>
    <property type="evidence" value="ECO:0007669"/>
    <property type="project" value="UniProtKB-UniRule"/>
</dbReference>
<dbReference type="Gene3D" id="1.25.10.10">
    <property type="entry name" value="Leucine-rich Repeat Variant"/>
    <property type="match status" value="2"/>
</dbReference>
<evidence type="ECO:0000256" key="2">
    <source>
        <dbReference type="ARBA" id="ARBA00009340"/>
    </source>
</evidence>
<dbReference type="SUPFAM" id="SSF48371">
    <property type="entry name" value="ARM repeat"/>
    <property type="match status" value="1"/>
</dbReference>
<dbReference type="GO" id="GO:0005634">
    <property type="term" value="C:nucleus"/>
    <property type="evidence" value="ECO:0007669"/>
    <property type="project" value="UniProtKB-SubCell"/>
</dbReference>
<feature type="domain" description="MMS19 N-terminal" evidence="7">
    <location>
        <begin position="39"/>
        <end position="299"/>
    </location>
</feature>
<protein>
    <recommendedName>
        <fullName evidence="5">MMS19 nucleotide excision repair protein</fullName>
    </recommendedName>
</protein>
<evidence type="ECO:0000313" key="8">
    <source>
        <dbReference type="EMBL" id="KAH3708527.1"/>
    </source>
</evidence>
<dbReference type="GO" id="GO:0006281">
    <property type="term" value="P:DNA repair"/>
    <property type="evidence" value="ECO:0007669"/>
    <property type="project" value="UniProtKB-UniRule"/>
</dbReference>
<evidence type="ECO:0000256" key="5">
    <source>
        <dbReference type="RuleBase" id="RU367072"/>
    </source>
</evidence>
<comment type="similarity">
    <text evidence="2 5">Belongs to the MET18/MMS19 family.</text>
</comment>
<evidence type="ECO:0000256" key="1">
    <source>
        <dbReference type="ARBA" id="ARBA00004123"/>
    </source>
</evidence>
<evidence type="ECO:0000256" key="3">
    <source>
        <dbReference type="ARBA" id="ARBA00022737"/>
    </source>
</evidence>
<reference evidence="8" key="2">
    <citation type="submission" date="2020-11" db="EMBL/GenBank/DDBJ databases">
        <authorList>
            <person name="McCartney M.A."/>
            <person name="Auch B."/>
            <person name="Kono T."/>
            <person name="Mallez S."/>
            <person name="Becker A."/>
            <person name="Gohl D.M."/>
            <person name="Silverstein K.A.T."/>
            <person name="Koren S."/>
            <person name="Bechman K.B."/>
            <person name="Herman A."/>
            <person name="Abrahante J.E."/>
            <person name="Garbe J."/>
        </authorList>
    </citation>
    <scope>NUCLEOTIDE SEQUENCE</scope>
    <source>
        <strain evidence="8">Duluth1</strain>
        <tissue evidence="8">Whole animal</tissue>
    </source>
</reference>
<keyword evidence="5" id="KW-0234">DNA repair</keyword>
<comment type="function">
    <text evidence="5">Key component of the cytosolic iron-sulfur protein assembly (CIA) complex, a multiprotein complex that mediates the incorporation of iron-sulfur cluster into apoproteins specifically involved in DNA metabolism and genomic integrity. In the CIA complex, MMS19 acts as an adapter between early-acting CIA components and a subset of cellular target iron-sulfur proteins.</text>
</comment>
<comment type="subcellular location">
    <subcellularLocation>
        <location evidence="5">Cytoplasm</location>
        <location evidence="5">Cytoskeleton</location>
        <location evidence="5">Spindle</location>
    </subcellularLocation>
    <subcellularLocation>
        <location evidence="1 5">Nucleus</location>
    </subcellularLocation>
</comment>
<dbReference type="PANTHER" id="PTHR12891">
    <property type="entry name" value="DNA REPAIR/TRANSCRIPTION PROTEIN MET18/MMS19"/>
    <property type="match status" value="1"/>
</dbReference>
<dbReference type="InterPro" id="IPR011989">
    <property type="entry name" value="ARM-like"/>
</dbReference>
<dbReference type="InterPro" id="IPR024687">
    <property type="entry name" value="MMS19_C"/>
</dbReference>
<comment type="subunit">
    <text evidence="5">Component of the CIA complex.</text>
</comment>
<keyword evidence="5" id="KW-0963">Cytoplasm</keyword>
<keyword evidence="3" id="KW-0677">Repeat</keyword>